<dbReference type="Gene3D" id="3.30.2090.10">
    <property type="entry name" value="Multidrug efflux transporter AcrB TolC docking domain, DN and DC subdomains"/>
    <property type="match status" value="2"/>
</dbReference>
<dbReference type="Gene3D" id="3.30.70.1430">
    <property type="entry name" value="Multidrug efflux transporter AcrB pore domain"/>
    <property type="match status" value="2"/>
</dbReference>
<evidence type="ECO:0000256" key="3">
    <source>
        <dbReference type="ARBA" id="ARBA00022448"/>
    </source>
</evidence>
<feature type="transmembrane region" description="Helical" evidence="9">
    <location>
        <begin position="469"/>
        <end position="496"/>
    </location>
</feature>
<reference evidence="10" key="1">
    <citation type="journal article" date="2023" name="Microbiol Resour">
        <title>Genome Sequences of Rhodoplanes serenus and Two Thermotolerant Strains, Rhodoplanes tepidamans and 'Rhodoplanes cryptolactis,' Further Refine the Genus.</title>
        <authorList>
            <person name="Rayyan A.A."/>
            <person name="Kyndt J.A."/>
        </authorList>
    </citation>
    <scope>NUCLEOTIDE SEQUENCE</scope>
    <source>
        <strain evidence="10">DSM 9987</strain>
    </source>
</reference>
<dbReference type="PRINTS" id="PR00702">
    <property type="entry name" value="ACRIFLAVINRP"/>
</dbReference>
<feature type="transmembrane region" description="Helical" evidence="9">
    <location>
        <begin position="862"/>
        <end position="881"/>
    </location>
</feature>
<feature type="transmembrane region" description="Helical" evidence="9">
    <location>
        <begin position="960"/>
        <end position="980"/>
    </location>
</feature>
<evidence type="ECO:0000256" key="5">
    <source>
        <dbReference type="ARBA" id="ARBA00022692"/>
    </source>
</evidence>
<gene>
    <name evidence="10" type="ORF">PQJ73_08535</name>
</gene>
<sequence length="1085" mass="115106">MLASLVDVALRQRLLVFIGAIALAVWGATAYQRLSIDAFPDVAPVQVLVSMKAPGLTPEELESRVTTPIELAARGIPNLVRMRSTTRYAVALLTFEFADGTDIFWARAQVNERLQEVRSQLPDDADGGLAPIVTPLAEMVMFTIESDTLTAQEKRSLLDWTIRPALRGLPGVADVNVLGGFVRTFEVIPSASAMAARGITTQMLEKAIENNNRNDGAGRIRNGEEALLVRSEGRIRTLDDVRNTIVTVRNGAIVRVGDVADVRFGALARNGVVTADAAGETVWGLVLGLRGANARTVVDGVKARLAALQPQLPENTRVVIFYDRSELIGAAVWTVQKVLLEAIALVVVMLLLFLGNLRSALVVSLILPLAVLATFAVMRQLGWSANIMSLGGLAIAIGLLVDCAVVVVENVEHRLSTVERPDLATRLRLTLDATREVAVPLVSGVAIIIVVFTPLLALQGLEGRLFSPVALTIVVALIAALVLSLTVVPAISAHVLRAGHHADPWLVRRLHAGYDPLLAYVMRKPVAVVMAVAIGVGAVAVVFPRIGSTFMPVMDEGTPVVTIRKFPTISVDEAAETDLRIQQALMAEIPEIKGIMARAGADELGIDPVGLNETDMFMTLAPKDQWRGPDTRWFLGELRRVLDTIPGIDYALTQPIDMRVQEMIIGARGDVVVKVFGDDIATLNRAARDVAAAIRTVPGAIDVFALRNAGMRYFTVAVDREKAGRFGLNADEVQEALRVWVDGRRLGLVLEGQVRTPLVVRGEERLRSSAADLARVPIVLPGGGTVELSQVATIAVEDGPIQVIREDGQRFATVLANVRGRDLVGFVDDAKAAVAARVEMPKGYGLVWGGQFENQQRAAARLTIVVPIALAAIFLLLYLTFGSLRQATLVFCNVPFAAIGGVVALWASGEFLSVPASVGFIALMGIAVLNGVVLISYINEVCARGDLPFREAVMEGARRRLRPVTLTASIAALGLVPFLFATGPGAEIQRPLAIVVIGGLVTATALTLLLLPILYDRFALPRAERRRLAEAEAEAPAAAAAAGAAPPAPPPAAAPAPAAPAVATGGPAAAATAPGKAAPADALAT</sequence>
<evidence type="ECO:0000256" key="4">
    <source>
        <dbReference type="ARBA" id="ARBA00022475"/>
    </source>
</evidence>
<comment type="subcellular location">
    <subcellularLocation>
        <location evidence="1">Cell membrane</location>
        <topology evidence="1">Multi-pass membrane protein</topology>
    </subcellularLocation>
</comment>
<feature type="transmembrane region" description="Helical" evidence="9">
    <location>
        <begin position="387"/>
        <end position="408"/>
    </location>
</feature>
<feature type="transmembrane region" description="Helical" evidence="9">
    <location>
        <begin position="919"/>
        <end position="939"/>
    </location>
</feature>
<dbReference type="EMBL" id="JAQQLI010000010">
    <property type="protein sequence ID" value="MDC7785726.1"/>
    <property type="molecule type" value="Genomic_DNA"/>
</dbReference>
<proteinExistence type="inferred from homology"/>
<organism evidence="10 11">
    <name type="scientific">Rhodoplanes tepidamans</name>
    <name type="common">Rhodoplanes cryptolactis</name>
    <dbReference type="NCBI Taxonomy" id="200616"/>
    <lineage>
        <taxon>Bacteria</taxon>
        <taxon>Pseudomonadati</taxon>
        <taxon>Pseudomonadota</taxon>
        <taxon>Alphaproteobacteria</taxon>
        <taxon>Hyphomicrobiales</taxon>
        <taxon>Nitrobacteraceae</taxon>
        <taxon>Rhodoplanes</taxon>
    </lineage>
</organism>
<evidence type="ECO:0000256" key="1">
    <source>
        <dbReference type="ARBA" id="ARBA00004651"/>
    </source>
</evidence>
<dbReference type="Gene3D" id="1.20.1640.10">
    <property type="entry name" value="Multidrug efflux transporter AcrB transmembrane domain"/>
    <property type="match status" value="2"/>
</dbReference>
<name>A0ABT5J815_RHOTP</name>
<dbReference type="InterPro" id="IPR001036">
    <property type="entry name" value="Acrflvin-R"/>
</dbReference>
<dbReference type="InterPro" id="IPR004763">
    <property type="entry name" value="CusA-like"/>
</dbReference>
<dbReference type="RefSeq" id="WP_272776574.1">
    <property type="nucleotide sequence ID" value="NZ_JAQQLI010000010.1"/>
</dbReference>
<dbReference type="Pfam" id="PF00873">
    <property type="entry name" value="ACR_tran"/>
    <property type="match status" value="1"/>
</dbReference>
<evidence type="ECO:0000313" key="11">
    <source>
        <dbReference type="Proteomes" id="UP001165652"/>
    </source>
</evidence>
<keyword evidence="5 9" id="KW-0812">Transmembrane</keyword>
<accession>A0ABT5J815</accession>
<evidence type="ECO:0000256" key="6">
    <source>
        <dbReference type="ARBA" id="ARBA00022989"/>
    </source>
</evidence>
<feature type="transmembrane region" description="Helical" evidence="9">
    <location>
        <begin position="437"/>
        <end position="457"/>
    </location>
</feature>
<keyword evidence="3" id="KW-0813">Transport</keyword>
<dbReference type="PANTHER" id="PTHR32063:SF68">
    <property type="entry name" value="PROBALE CATION EFFLUX SYSTEM PROTEIN"/>
    <property type="match status" value="1"/>
</dbReference>
<evidence type="ECO:0000256" key="8">
    <source>
        <dbReference type="SAM" id="MobiDB-lite"/>
    </source>
</evidence>
<feature type="transmembrane region" description="Helical" evidence="9">
    <location>
        <begin position="888"/>
        <end position="907"/>
    </location>
</feature>
<feature type="region of interest" description="Disordered" evidence="8">
    <location>
        <begin position="1039"/>
        <end position="1085"/>
    </location>
</feature>
<feature type="compositionally biased region" description="Low complexity" evidence="8">
    <location>
        <begin position="1059"/>
        <end position="1085"/>
    </location>
</feature>
<keyword evidence="7 9" id="KW-0472">Membrane</keyword>
<comment type="similarity">
    <text evidence="2">Belongs to the resistance-nodulation-cell division (RND) (TC 2.A.6) family.</text>
</comment>
<dbReference type="SUPFAM" id="SSF82693">
    <property type="entry name" value="Multidrug efflux transporter AcrB pore domain, PN1, PN2, PC1 and PC2 subdomains"/>
    <property type="match status" value="2"/>
</dbReference>
<evidence type="ECO:0000256" key="7">
    <source>
        <dbReference type="ARBA" id="ARBA00023136"/>
    </source>
</evidence>
<dbReference type="InterPro" id="IPR027463">
    <property type="entry name" value="AcrB_DN_DC_subdom"/>
</dbReference>
<reference evidence="10" key="2">
    <citation type="submission" date="2023-02" db="EMBL/GenBank/DDBJ databases">
        <authorList>
            <person name="Rayyan A."/>
            <person name="Meyer T."/>
            <person name="Kyndt J.A."/>
        </authorList>
    </citation>
    <scope>NUCLEOTIDE SEQUENCE</scope>
    <source>
        <strain evidence="10">DSM 9987</strain>
    </source>
</reference>
<feature type="transmembrane region" description="Helical" evidence="9">
    <location>
        <begin position="361"/>
        <end position="381"/>
    </location>
</feature>
<evidence type="ECO:0000313" key="10">
    <source>
        <dbReference type="EMBL" id="MDC7785726.1"/>
    </source>
</evidence>
<feature type="compositionally biased region" description="Pro residues" evidence="8">
    <location>
        <begin position="1046"/>
        <end position="1058"/>
    </location>
</feature>
<protein>
    <submittedName>
        <fullName evidence="10">CusA/CzcA family heavy metal efflux RND transporter</fullName>
    </submittedName>
</protein>
<dbReference type="NCBIfam" id="TIGR00914">
    <property type="entry name" value="2A0601"/>
    <property type="match status" value="1"/>
</dbReference>
<keyword evidence="4" id="KW-1003">Cell membrane</keyword>
<feature type="transmembrane region" description="Helical" evidence="9">
    <location>
        <begin position="517"/>
        <end position="543"/>
    </location>
</feature>
<dbReference type="SUPFAM" id="SSF82866">
    <property type="entry name" value="Multidrug efflux transporter AcrB transmembrane domain"/>
    <property type="match status" value="2"/>
</dbReference>
<feature type="transmembrane region" description="Helical" evidence="9">
    <location>
        <begin position="992"/>
        <end position="1015"/>
    </location>
</feature>
<dbReference type="Gene3D" id="3.30.70.1320">
    <property type="entry name" value="Multidrug efflux transporter AcrB pore domain like"/>
    <property type="match status" value="1"/>
</dbReference>
<evidence type="ECO:0000256" key="2">
    <source>
        <dbReference type="ARBA" id="ARBA00010942"/>
    </source>
</evidence>
<comment type="caution">
    <text evidence="10">The sequence shown here is derived from an EMBL/GenBank/DDBJ whole genome shotgun (WGS) entry which is preliminary data.</text>
</comment>
<keyword evidence="11" id="KW-1185">Reference proteome</keyword>
<dbReference type="PANTHER" id="PTHR32063">
    <property type="match status" value="1"/>
</dbReference>
<feature type="transmembrane region" description="Helical" evidence="9">
    <location>
        <begin position="330"/>
        <end position="354"/>
    </location>
</feature>
<evidence type="ECO:0000256" key="9">
    <source>
        <dbReference type="SAM" id="Phobius"/>
    </source>
</evidence>
<dbReference type="Gene3D" id="3.30.70.1440">
    <property type="entry name" value="Multidrug efflux transporter AcrB pore domain"/>
    <property type="match status" value="1"/>
</dbReference>
<dbReference type="Proteomes" id="UP001165652">
    <property type="component" value="Unassembled WGS sequence"/>
</dbReference>
<dbReference type="SUPFAM" id="SSF82714">
    <property type="entry name" value="Multidrug efflux transporter AcrB TolC docking domain, DN and DC subdomains"/>
    <property type="match status" value="2"/>
</dbReference>
<keyword evidence="6 9" id="KW-1133">Transmembrane helix</keyword>